<dbReference type="InterPro" id="IPR004045">
    <property type="entry name" value="Glutathione_S-Trfase_N"/>
</dbReference>
<dbReference type="InterPro" id="IPR010987">
    <property type="entry name" value="Glutathione-S-Trfase_C-like"/>
</dbReference>
<dbReference type="OrthoDB" id="422574at2759"/>
<dbReference type="SFLD" id="SFLDS00019">
    <property type="entry name" value="Glutathione_Transferase_(cytos"/>
    <property type="match status" value="1"/>
</dbReference>
<feature type="domain" description="GST C-terminal" evidence="4">
    <location>
        <begin position="95"/>
        <end position="221"/>
    </location>
</feature>
<feature type="domain" description="GST N-terminal" evidence="3">
    <location>
        <begin position="4"/>
        <end position="89"/>
    </location>
</feature>
<dbReference type="Gene3D" id="1.20.1050.10">
    <property type="match status" value="1"/>
</dbReference>
<dbReference type="CDD" id="cd03048">
    <property type="entry name" value="GST_N_Ure2p_like"/>
    <property type="match status" value="1"/>
</dbReference>
<dbReference type="EMBL" id="KZ857401">
    <property type="protein sequence ID" value="RDX50136.1"/>
    <property type="molecule type" value="Genomic_DNA"/>
</dbReference>
<evidence type="ECO:0000256" key="2">
    <source>
        <dbReference type="RuleBase" id="RU003494"/>
    </source>
</evidence>
<dbReference type="SFLD" id="SFLDG00358">
    <property type="entry name" value="Main_(cytGST)"/>
    <property type="match status" value="1"/>
</dbReference>
<comment type="similarity">
    <text evidence="1 2">Belongs to the GST superfamily.</text>
</comment>
<dbReference type="InterPro" id="IPR036249">
    <property type="entry name" value="Thioredoxin-like_sf"/>
</dbReference>
<dbReference type="PANTHER" id="PTHR44051:SF3">
    <property type="entry name" value="TRANSCRIPTIONAL REGULATOR URE2"/>
    <property type="match status" value="1"/>
</dbReference>
<dbReference type="SFLD" id="SFLDG01151">
    <property type="entry name" value="Main.2:_Nu-like"/>
    <property type="match status" value="1"/>
</dbReference>
<dbReference type="PROSITE" id="PS50404">
    <property type="entry name" value="GST_NTER"/>
    <property type="match status" value="1"/>
</dbReference>
<reference evidence="5 6" key="1">
    <citation type="journal article" date="2018" name="Biotechnol. Biofuels">
        <title>Integrative visual omics of the white-rot fungus Polyporus brumalis exposes the biotechnological potential of its oxidative enzymes for delignifying raw plant biomass.</title>
        <authorList>
            <person name="Miyauchi S."/>
            <person name="Rancon A."/>
            <person name="Drula E."/>
            <person name="Hage H."/>
            <person name="Chaduli D."/>
            <person name="Favel A."/>
            <person name="Grisel S."/>
            <person name="Henrissat B."/>
            <person name="Herpoel-Gimbert I."/>
            <person name="Ruiz-Duenas F.J."/>
            <person name="Chevret D."/>
            <person name="Hainaut M."/>
            <person name="Lin J."/>
            <person name="Wang M."/>
            <person name="Pangilinan J."/>
            <person name="Lipzen A."/>
            <person name="Lesage-Meessen L."/>
            <person name="Navarro D."/>
            <person name="Riley R."/>
            <person name="Grigoriev I.V."/>
            <person name="Zhou S."/>
            <person name="Raouche S."/>
            <person name="Rosso M.N."/>
        </authorList>
    </citation>
    <scope>NUCLEOTIDE SEQUENCE [LARGE SCALE GENOMIC DNA]</scope>
    <source>
        <strain evidence="5 6">BRFM 1820</strain>
    </source>
</reference>
<dbReference type="AlphaFoldDB" id="A0A371DC81"/>
<evidence type="ECO:0000259" key="3">
    <source>
        <dbReference type="PROSITE" id="PS50404"/>
    </source>
</evidence>
<gene>
    <name evidence="5" type="ORF">OH76DRAFT_1403009</name>
</gene>
<evidence type="ECO:0000259" key="4">
    <source>
        <dbReference type="PROSITE" id="PS50405"/>
    </source>
</evidence>
<dbReference type="Pfam" id="PF00043">
    <property type="entry name" value="GST_C"/>
    <property type="match status" value="1"/>
</dbReference>
<dbReference type="InterPro" id="IPR036282">
    <property type="entry name" value="Glutathione-S-Trfase_C_sf"/>
</dbReference>
<evidence type="ECO:0000256" key="1">
    <source>
        <dbReference type="ARBA" id="ARBA00007409"/>
    </source>
</evidence>
<dbReference type="Proteomes" id="UP000256964">
    <property type="component" value="Unassembled WGS sequence"/>
</dbReference>
<accession>A0A371DC81</accession>
<protein>
    <submittedName>
        <fullName evidence="5">Glutathione S-transferase</fullName>
    </submittedName>
</protein>
<dbReference type="SUPFAM" id="SSF47616">
    <property type="entry name" value="GST C-terminal domain-like"/>
    <property type="match status" value="1"/>
</dbReference>
<evidence type="ECO:0000313" key="6">
    <source>
        <dbReference type="Proteomes" id="UP000256964"/>
    </source>
</evidence>
<dbReference type="PANTHER" id="PTHR44051">
    <property type="entry name" value="GLUTATHIONE S-TRANSFERASE-RELATED"/>
    <property type="match status" value="1"/>
</dbReference>
<proteinExistence type="inferred from homology"/>
<keyword evidence="6" id="KW-1185">Reference proteome</keyword>
<organism evidence="5 6">
    <name type="scientific">Lentinus brumalis</name>
    <dbReference type="NCBI Taxonomy" id="2498619"/>
    <lineage>
        <taxon>Eukaryota</taxon>
        <taxon>Fungi</taxon>
        <taxon>Dikarya</taxon>
        <taxon>Basidiomycota</taxon>
        <taxon>Agaricomycotina</taxon>
        <taxon>Agaricomycetes</taxon>
        <taxon>Polyporales</taxon>
        <taxon>Polyporaceae</taxon>
        <taxon>Lentinus</taxon>
    </lineage>
</organism>
<sequence>MLGHHFTFYSAQGRAPNGWKVMIVLEELGLDYETVYLNLSTNEIKDEKYTKYNPNGRIPTLVDHKNNDFVVWESGAIISYVTEKYDPTRTISFEKFEDKMHMLQWLFFQASGQGPYYGQASWFMLFASEKIPSAIVRYQQEIIRILGVLESVLSKQRWLVGEKFSAADVSFITWNHAAFRALVKDFEGFNLEQDFPSVNRWHNEMLSRPAVGKVFAKWQAW</sequence>
<dbReference type="PROSITE" id="PS50405">
    <property type="entry name" value="GST_CTER"/>
    <property type="match status" value="1"/>
</dbReference>
<name>A0A371DC81_9APHY</name>
<dbReference type="Pfam" id="PF02798">
    <property type="entry name" value="GST_N"/>
    <property type="match status" value="1"/>
</dbReference>
<dbReference type="Gene3D" id="3.40.30.10">
    <property type="entry name" value="Glutaredoxin"/>
    <property type="match status" value="1"/>
</dbReference>
<dbReference type="SUPFAM" id="SSF52833">
    <property type="entry name" value="Thioredoxin-like"/>
    <property type="match status" value="1"/>
</dbReference>
<dbReference type="InterPro" id="IPR040079">
    <property type="entry name" value="Glutathione_S-Trfase"/>
</dbReference>
<dbReference type="STRING" id="139420.A0A371DC81"/>
<evidence type="ECO:0000313" key="5">
    <source>
        <dbReference type="EMBL" id="RDX50136.1"/>
    </source>
</evidence>
<dbReference type="InterPro" id="IPR004046">
    <property type="entry name" value="GST_C"/>
</dbReference>